<name>A0A238VUA8_9FLAO</name>
<protein>
    <submittedName>
        <fullName evidence="1">Uncharacterized protein</fullName>
    </submittedName>
</protein>
<accession>A0A238VUA8</accession>
<keyword evidence="2" id="KW-1185">Reference proteome</keyword>
<sequence>MLLFKVELDNPNQHKLNLKFIIYSLTSILDRTILLPIHMLIAILNYENLFLCEKLSGIKWKNIKLNKNTFYNNVQT</sequence>
<evidence type="ECO:0000313" key="2">
    <source>
        <dbReference type="Proteomes" id="UP000198412"/>
    </source>
</evidence>
<organism evidence="1 2">
    <name type="scientific">Lutibacter flavus</name>
    <dbReference type="NCBI Taxonomy" id="691689"/>
    <lineage>
        <taxon>Bacteria</taxon>
        <taxon>Pseudomonadati</taxon>
        <taxon>Bacteroidota</taxon>
        <taxon>Flavobacteriia</taxon>
        <taxon>Flavobacteriales</taxon>
        <taxon>Flavobacteriaceae</taxon>
        <taxon>Lutibacter</taxon>
    </lineage>
</organism>
<evidence type="ECO:0000313" key="1">
    <source>
        <dbReference type="EMBL" id="SNR37920.1"/>
    </source>
</evidence>
<dbReference type="AlphaFoldDB" id="A0A238VUA8"/>
<reference evidence="2" key="1">
    <citation type="submission" date="2017-06" db="EMBL/GenBank/DDBJ databases">
        <authorList>
            <person name="Varghese N."/>
            <person name="Submissions S."/>
        </authorList>
    </citation>
    <scope>NUCLEOTIDE SEQUENCE [LARGE SCALE GENOMIC DNA]</scope>
    <source>
        <strain evidence="2">DSM 27993</strain>
    </source>
</reference>
<proteinExistence type="predicted"/>
<dbReference type="Proteomes" id="UP000198412">
    <property type="component" value="Unassembled WGS sequence"/>
</dbReference>
<gene>
    <name evidence="1" type="ORF">SAMN04488111_1052</name>
</gene>
<dbReference type="EMBL" id="FZNX01000001">
    <property type="protein sequence ID" value="SNR37920.1"/>
    <property type="molecule type" value="Genomic_DNA"/>
</dbReference>